<protein>
    <recommendedName>
        <fullName evidence="4 5">Large ribosomal subunit protein uL13</fullName>
    </recommendedName>
</protein>
<evidence type="ECO:0000256" key="4">
    <source>
        <dbReference type="ARBA" id="ARBA00035201"/>
    </source>
</evidence>
<dbReference type="STRING" id="29539.SAMN02745716_1302"/>
<evidence type="ECO:0000313" key="7">
    <source>
        <dbReference type="EMBL" id="SEH13757.1"/>
    </source>
</evidence>
<dbReference type="CDD" id="cd00392">
    <property type="entry name" value="Ribosomal_L13"/>
    <property type="match status" value="1"/>
</dbReference>
<evidence type="ECO:0000256" key="1">
    <source>
        <dbReference type="ARBA" id="ARBA00006227"/>
    </source>
</evidence>
<feature type="compositionally biased region" description="Basic and acidic residues" evidence="6">
    <location>
        <begin position="126"/>
        <end position="144"/>
    </location>
</feature>
<accession>A0A1H6FS81</accession>
<dbReference type="GO" id="GO:0006412">
    <property type="term" value="P:translation"/>
    <property type="evidence" value="ECO:0007669"/>
    <property type="project" value="UniProtKB-UniRule"/>
</dbReference>
<dbReference type="HAMAP" id="MF_01366">
    <property type="entry name" value="Ribosomal_uL13"/>
    <property type="match status" value="1"/>
</dbReference>
<dbReference type="GO" id="GO:0017148">
    <property type="term" value="P:negative regulation of translation"/>
    <property type="evidence" value="ECO:0007669"/>
    <property type="project" value="TreeGrafter"/>
</dbReference>
<dbReference type="PANTHER" id="PTHR11545:SF2">
    <property type="entry name" value="LARGE RIBOSOMAL SUBUNIT PROTEIN UL13M"/>
    <property type="match status" value="1"/>
</dbReference>
<organism evidence="7 8">
    <name type="scientific">Thermoleophilum album</name>
    <dbReference type="NCBI Taxonomy" id="29539"/>
    <lineage>
        <taxon>Bacteria</taxon>
        <taxon>Bacillati</taxon>
        <taxon>Actinomycetota</taxon>
        <taxon>Thermoleophilia</taxon>
        <taxon>Thermoleophilales</taxon>
        <taxon>Thermoleophilaceae</taxon>
        <taxon>Thermoleophilum</taxon>
    </lineage>
</organism>
<proteinExistence type="inferred from homology"/>
<dbReference type="AlphaFoldDB" id="A0A1H6FS81"/>
<comment type="subunit">
    <text evidence="5">Part of the 50S ribosomal subunit.</text>
</comment>
<gene>
    <name evidence="5" type="primary">rplM</name>
    <name evidence="7" type="ORF">SAMN02745716_1302</name>
</gene>
<dbReference type="GO" id="GO:0003735">
    <property type="term" value="F:structural constituent of ribosome"/>
    <property type="evidence" value="ECO:0007669"/>
    <property type="project" value="InterPro"/>
</dbReference>
<evidence type="ECO:0000256" key="5">
    <source>
        <dbReference type="HAMAP-Rule" id="MF_01366"/>
    </source>
</evidence>
<evidence type="ECO:0000256" key="6">
    <source>
        <dbReference type="SAM" id="MobiDB-lite"/>
    </source>
</evidence>
<reference evidence="8" key="1">
    <citation type="submission" date="2016-10" db="EMBL/GenBank/DDBJ databases">
        <authorList>
            <person name="Varghese N."/>
            <person name="Submissions S."/>
        </authorList>
    </citation>
    <scope>NUCLEOTIDE SEQUENCE [LARGE SCALE GENOMIC DNA]</scope>
    <source>
        <strain evidence="8">ATCC 35263</strain>
    </source>
</reference>
<name>A0A1H6FS81_THEAL</name>
<feature type="region of interest" description="Disordered" evidence="6">
    <location>
        <begin position="125"/>
        <end position="144"/>
    </location>
</feature>
<dbReference type="SUPFAM" id="SSF52161">
    <property type="entry name" value="Ribosomal protein L13"/>
    <property type="match status" value="1"/>
</dbReference>
<keyword evidence="8" id="KW-1185">Reference proteome</keyword>
<dbReference type="OrthoDB" id="9801330at2"/>
<comment type="function">
    <text evidence="5">This protein is one of the early assembly proteins of the 50S ribosomal subunit, although it is not seen to bind rRNA by itself. It is important during the early stages of 50S assembly.</text>
</comment>
<dbReference type="InterPro" id="IPR036899">
    <property type="entry name" value="Ribosomal_uL13_sf"/>
</dbReference>
<dbReference type="FunFam" id="3.90.1180.10:FF:000001">
    <property type="entry name" value="50S ribosomal protein L13"/>
    <property type="match status" value="1"/>
</dbReference>
<dbReference type="PIRSF" id="PIRSF002181">
    <property type="entry name" value="Ribosomal_L13"/>
    <property type="match status" value="1"/>
</dbReference>
<evidence type="ECO:0000256" key="2">
    <source>
        <dbReference type="ARBA" id="ARBA00022980"/>
    </source>
</evidence>
<keyword evidence="2 5" id="KW-0689">Ribosomal protein</keyword>
<keyword evidence="3 5" id="KW-0687">Ribonucleoprotein</keyword>
<dbReference type="EMBL" id="FNWJ01000002">
    <property type="protein sequence ID" value="SEH13757.1"/>
    <property type="molecule type" value="Genomic_DNA"/>
</dbReference>
<dbReference type="NCBIfam" id="TIGR01066">
    <property type="entry name" value="rplM_bact"/>
    <property type="match status" value="1"/>
</dbReference>
<dbReference type="GO" id="GO:0022625">
    <property type="term" value="C:cytosolic large ribosomal subunit"/>
    <property type="evidence" value="ECO:0007669"/>
    <property type="project" value="TreeGrafter"/>
</dbReference>
<dbReference type="PANTHER" id="PTHR11545">
    <property type="entry name" value="RIBOSOMAL PROTEIN L13"/>
    <property type="match status" value="1"/>
</dbReference>
<dbReference type="InterPro" id="IPR005823">
    <property type="entry name" value="Ribosomal_uL13_bac-type"/>
</dbReference>
<dbReference type="InterPro" id="IPR005822">
    <property type="entry name" value="Ribosomal_uL13"/>
</dbReference>
<dbReference type="Proteomes" id="UP000222056">
    <property type="component" value="Unassembled WGS sequence"/>
</dbReference>
<evidence type="ECO:0000313" key="8">
    <source>
        <dbReference type="Proteomes" id="UP000222056"/>
    </source>
</evidence>
<dbReference type="GO" id="GO:0003729">
    <property type="term" value="F:mRNA binding"/>
    <property type="evidence" value="ECO:0007669"/>
    <property type="project" value="TreeGrafter"/>
</dbReference>
<evidence type="ECO:0000256" key="3">
    <source>
        <dbReference type="ARBA" id="ARBA00023274"/>
    </source>
</evidence>
<dbReference type="Pfam" id="PF00572">
    <property type="entry name" value="Ribosomal_L13"/>
    <property type="match status" value="1"/>
</dbReference>
<comment type="similarity">
    <text evidence="1 5">Belongs to the universal ribosomal protein uL13 family.</text>
</comment>
<sequence length="144" mass="16824">MRTYMANKQTRERRWYVIDASGKTLGRLATQIADILRGKRKPEYTPHVDVGDFVIVVNAEKVAVTGRKREQKIYYRHSGYPGGLRQRTLAEQLEQQPEEVIRLAVRGMLPRNRLARQQLRKLKIYRGPEHPHEAQRPEPLEVEA</sequence>
<dbReference type="Gene3D" id="3.90.1180.10">
    <property type="entry name" value="Ribosomal protein L13"/>
    <property type="match status" value="1"/>
</dbReference>